<proteinExistence type="predicted"/>
<gene>
    <name evidence="1" type="ORF">HMPREF0476_0104</name>
</gene>
<protein>
    <submittedName>
        <fullName evidence="1">Uncharacterized protein</fullName>
    </submittedName>
</protein>
<dbReference type="HOGENOM" id="CLU_3217375_0_0_4"/>
<reference evidence="1 2" key="1">
    <citation type="submission" date="2011-04" db="EMBL/GenBank/DDBJ databases">
        <authorList>
            <person name="Muzny D."/>
            <person name="Qin X."/>
            <person name="Deng J."/>
            <person name="Jiang H."/>
            <person name="Liu Y."/>
            <person name="Qu J."/>
            <person name="Song X.-Z."/>
            <person name="Zhang L."/>
            <person name="Thornton R."/>
            <person name="Coyle M."/>
            <person name="Francisco L."/>
            <person name="Jackson L."/>
            <person name="Javaid M."/>
            <person name="Korchina V."/>
            <person name="Kovar C."/>
            <person name="Mata R."/>
            <person name="Mathew T."/>
            <person name="Ngo R."/>
            <person name="Nguyen L."/>
            <person name="Nguyen N."/>
            <person name="Okwuonu G."/>
            <person name="Ongeri F."/>
            <person name="Pham C."/>
            <person name="Simmons D."/>
            <person name="Wilczek-Boney K."/>
            <person name="Hale W."/>
            <person name="Jakkamsetti A."/>
            <person name="Pham P."/>
            <person name="Ruth R."/>
            <person name="San Lucas F."/>
            <person name="Warren J."/>
            <person name="Zhang J."/>
            <person name="Zhao Z."/>
            <person name="Zhou C."/>
            <person name="Zhu D."/>
            <person name="Lee S."/>
            <person name="Bess C."/>
            <person name="Blankenburg K."/>
            <person name="Forbes L."/>
            <person name="Fu Q."/>
            <person name="Gubbala S."/>
            <person name="Hirani K."/>
            <person name="Jayaseelan J.C."/>
            <person name="Lara F."/>
            <person name="Munidasa M."/>
            <person name="Palculict T."/>
            <person name="Patil S."/>
            <person name="Pu L.-L."/>
            <person name="Saada N."/>
            <person name="Tang L."/>
            <person name="Weissenberger G."/>
            <person name="Zhu Y."/>
            <person name="Hemphill L."/>
            <person name="Shang Y."/>
            <person name="Youmans B."/>
            <person name="Ayvaz T."/>
            <person name="Ross M."/>
            <person name="Santibanez J."/>
            <person name="Aqrawi P."/>
            <person name="Gross S."/>
            <person name="Joshi V."/>
            <person name="Fowler G."/>
            <person name="Nazareth L."/>
            <person name="Reid J."/>
            <person name="Worley K."/>
            <person name="Petrosino J."/>
            <person name="Highlander S."/>
            <person name="Gibbs R."/>
        </authorList>
    </citation>
    <scope>NUCLEOTIDE SEQUENCE [LARGE SCALE GENOMIC DNA]</scope>
    <source>
        <strain evidence="1 2">ATCC 23330</strain>
    </source>
</reference>
<evidence type="ECO:0000313" key="2">
    <source>
        <dbReference type="Proteomes" id="UP000004207"/>
    </source>
</evidence>
<comment type="caution">
    <text evidence="1">The sequence shown here is derived from an EMBL/GenBank/DDBJ whole genome shotgun (WGS) entry which is preliminary data.</text>
</comment>
<organism evidence="1 2">
    <name type="scientific">Kingella kingae ATCC 23330</name>
    <dbReference type="NCBI Taxonomy" id="887327"/>
    <lineage>
        <taxon>Bacteria</taxon>
        <taxon>Pseudomonadati</taxon>
        <taxon>Pseudomonadota</taxon>
        <taxon>Betaproteobacteria</taxon>
        <taxon>Neisseriales</taxon>
        <taxon>Neisseriaceae</taxon>
        <taxon>Kingella</taxon>
    </lineage>
</organism>
<accession>F5S4H1</accession>
<evidence type="ECO:0000313" key="1">
    <source>
        <dbReference type="EMBL" id="EGK12105.1"/>
    </source>
</evidence>
<name>F5S4H1_KINKI</name>
<keyword evidence="2" id="KW-1185">Reference proteome</keyword>
<dbReference type="AlphaFoldDB" id="F5S4H1"/>
<dbReference type="EMBL" id="AFHS01000004">
    <property type="protein sequence ID" value="EGK12105.1"/>
    <property type="molecule type" value="Genomic_DNA"/>
</dbReference>
<dbReference type="Proteomes" id="UP000004207">
    <property type="component" value="Unassembled WGS sequence"/>
</dbReference>
<sequence>MCKKIKTRLNAIASGLSNKVLFNLRDLALQAALFTQHGENLLLE</sequence>